<keyword evidence="6" id="KW-1185">Reference proteome</keyword>
<name>A0ABZ2UYW8_9RHOB</name>
<dbReference type="PANTHER" id="PTHR43037:SF5">
    <property type="entry name" value="FERULOYL ESTERASE"/>
    <property type="match status" value="1"/>
</dbReference>
<dbReference type="PANTHER" id="PTHR43037">
    <property type="entry name" value="UNNAMED PRODUCT-RELATED"/>
    <property type="match status" value="1"/>
</dbReference>
<feature type="signal peptide" evidence="3">
    <location>
        <begin position="1"/>
        <end position="19"/>
    </location>
</feature>
<evidence type="ECO:0000256" key="3">
    <source>
        <dbReference type="SAM" id="SignalP"/>
    </source>
</evidence>
<feature type="chain" id="PRO_5047078722" evidence="3">
    <location>
        <begin position="20"/>
        <end position="271"/>
    </location>
</feature>
<evidence type="ECO:0000256" key="1">
    <source>
        <dbReference type="ARBA" id="ARBA00022729"/>
    </source>
</evidence>
<sequence>MIRSLLTSLLICTGLPGMAQDCGPDTPCEIEGGLYHLRLPDGEGPHPVLIWYHGHRGNGASIHRGGGLQRDFLEQGYALLAPNGYQSGDGPRSYPARAGAPRDDVAFTFAVLEDASLRANLDLDRVYAAGFSAGGSMAWLLACEAGDRLKGMVSVAGALRRPNPTDCAGLQGLPVMQVHGFADAQVPFEGRGIGAWHQGSLWEILDRARDANGCRSNPDDITISDQYRTRVWDVSCIGAPVRLDVHDGGHGLPQGWTARAREFLEGAAASN</sequence>
<evidence type="ECO:0000313" key="6">
    <source>
        <dbReference type="Proteomes" id="UP001440612"/>
    </source>
</evidence>
<dbReference type="InterPro" id="IPR050955">
    <property type="entry name" value="Plant_Biomass_Hydrol_Est"/>
</dbReference>
<dbReference type="EMBL" id="CP150951">
    <property type="protein sequence ID" value="WZC47279.1"/>
    <property type="molecule type" value="Genomic_DNA"/>
</dbReference>
<dbReference type="InterPro" id="IPR029058">
    <property type="entry name" value="AB_hydrolase_fold"/>
</dbReference>
<gene>
    <name evidence="5" type="ORF">AABB29_09990</name>
</gene>
<dbReference type="SUPFAM" id="SSF53474">
    <property type="entry name" value="alpha/beta-Hydrolases"/>
    <property type="match status" value="1"/>
</dbReference>
<feature type="domain" description="AB hydrolase-1" evidence="4">
    <location>
        <begin position="47"/>
        <end position="181"/>
    </location>
</feature>
<keyword evidence="2" id="KW-0378">Hydrolase</keyword>
<evidence type="ECO:0000259" key="4">
    <source>
        <dbReference type="Pfam" id="PF00561"/>
    </source>
</evidence>
<proteinExistence type="predicted"/>
<dbReference type="Pfam" id="PF00561">
    <property type="entry name" value="Abhydrolase_1"/>
    <property type="match status" value="1"/>
</dbReference>
<dbReference type="RefSeq" id="WP_341365400.1">
    <property type="nucleotide sequence ID" value="NZ_CP150951.2"/>
</dbReference>
<dbReference type="InterPro" id="IPR000073">
    <property type="entry name" value="AB_hydrolase_1"/>
</dbReference>
<dbReference type="Gene3D" id="3.40.50.1820">
    <property type="entry name" value="alpha/beta hydrolase"/>
    <property type="match status" value="1"/>
</dbReference>
<accession>A0ABZ2UYW8</accession>
<protein>
    <submittedName>
        <fullName evidence="5">PHB depolymerase family esterase</fullName>
    </submittedName>
</protein>
<evidence type="ECO:0000313" key="5">
    <source>
        <dbReference type="EMBL" id="WZC47279.1"/>
    </source>
</evidence>
<keyword evidence="1 3" id="KW-0732">Signal</keyword>
<dbReference type="Proteomes" id="UP001440612">
    <property type="component" value="Chromosome"/>
</dbReference>
<evidence type="ECO:0000256" key="2">
    <source>
        <dbReference type="ARBA" id="ARBA00022801"/>
    </source>
</evidence>
<organism evidence="5 6">
    <name type="scientific">Yoonia phaeophyticola</name>
    <dbReference type="NCBI Taxonomy" id="3137369"/>
    <lineage>
        <taxon>Bacteria</taxon>
        <taxon>Pseudomonadati</taxon>
        <taxon>Pseudomonadota</taxon>
        <taxon>Alphaproteobacteria</taxon>
        <taxon>Rhodobacterales</taxon>
        <taxon>Paracoccaceae</taxon>
        <taxon>Yoonia</taxon>
    </lineage>
</organism>
<reference evidence="6" key="1">
    <citation type="submission" date="2024-04" db="EMBL/GenBank/DDBJ databases">
        <title>Phylogenomic analyses of a clade within the roseobacter group suggest taxonomic reassignments of species of the genera Aestuariivita, Citreicella, Loktanella, Nautella, Pelagibaca, Ruegeria, Thalassobius, Thiobacimonas and Tropicibacter, and the proposal o.</title>
        <authorList>
            <person name="Jeon C.O."/>
        </authorList>
    </citation>
    <scope>NUCLEOTIDE SEQUENCE [LARGE SCALE GENOMIC DNA]</scope>
    <source>
        <strain evidence="6">BS5-3</strain>
    </source>
</reference>